<proteinExistence type="predicted"/>
<sequence>MAERFIISYYYVSPQDAERIDAFRECSGDSEKTLITQYVRGWIGRNRDYYLELARKDADAREISFREWGEIVVAQGIEALPPYKQELNNIPPSPLRDIVVAPSAERKALNYISLGKQNLALLRVGVHYDRDNAIGFVSRIVKEHLDRNWEKLYASQVEAEDFENWR</sequence>
<name>A0A7C3PGA5_9CYAN</name>
<accession>A0A7C3PGA5</accession>
<evidence type="ECO:0000313" key="1">
    <source>
        <dbReference type="EMBL" id="HFM99115.1"/>
    </source>
</evidence>
<gene>
    <name evidence="1" type="ORF">ENR64_15425</name>
</gene>
<protein>
    <submittedName>
        <fullName evidence="1">Transposase</fullName>
    </submittedName>
</protein>
<dbReference type="AlphaFoldDB" id="A0A7C3PGA5"/>
<dbReference type="EMBL" id="DSRU01000226">
    <property type="protein sequence ID" value="HFM99115.1"/>
    <property type="molecule type" value="Genomic_DNA"/>
</dbReference>
<comment type="caution">
    <text evidence="1">The sequence shown here is derived from an EMBL/GenBank/DDBJ whole genome shotgun (WGS) entry which is preliminary data.</text>
</comment>
<reference evidence="1" key="1">
    <citation type="journal article" date="2020" name="mSystems">
        <title>Genome- and Community-Level Interaction Insights into Carbon Utilization and Element Cycling Functions of Hydrothermarchaeota in Hydrothermal Sediment.</title>
        <authorList>
            <person name="Zhou Z."/>
            <person name="Liu Y."/>
            <person name="Xu W."/>
            <person name="Pan J."/>
            <person name="Luo Z.H."/>
            <person name="Li M."/>
        </authorList>
    </citation>
    <scope>NUCLEOTIDE SEQUENCE [LARGE SCALE GENOMIC DNA]</scope>
    <source>
        <strain evidence="1">SpSt-418</strain>
    </source>
</reference>
<organism evidence="1">
    <name type="scientific">Oscillatoriales cyanobacterium SpSt-418</name>
    <dbReference type="NCBI Taxonomy" id="2282169"/>
    <lineage>
        <taxon>Bacteria</taxon>
        <taxon>Bacillati</taxon>
        <taxon>Cyanobacteriota</taxon>
        <taxon>Cyanophyceae</taxon>
        <taxon>Oscillatoriophycideae</taxon>
        <taxon>Oscillatoriales</taxon>
    </lineage>
</organism>